<reference evidence="1" key="1">
    <citation type="submission" date="2023-07" db="EMBL/GenBank/DDBJ databases">
        <title>Black Yeasts Isolated from many extreme environments.</title>
        <authorList>
            <person name="Coleine C."/>
            <person name="Stajich J.E."/>
            <person name="Selbmann L."/>
        </authorList>
    </citation>
    <scope>NUCLEOTIDE SEQUENCE</scope>
    <source>
        <strain evidence="1">CCFEE 5714</strain>
    </source>
</reference>
<gene>
    <name evidence="1" type="primary">AIM9_2</name>
    <name evidence="1" type="ORF">LTR37_010140</name>
</gene>
<comment type="caution">
    <text evidence="1">The sequence shown here is derived from an EMBL/GenBank/DDBJ whole genome shotgun (WGS) entry which is preliminary data.</text>
</comment>
<protein>
    <submittedName>
        <fullName evidence="1">Phosphotransferase enzyme</fullName>
    </submittedName>
</protein>
<accession>A0ACC3N6E2</accession>
<sequence length="223" mass="25070">MAQTDNEDYYRFTGGRWLWAEEARLLERYKKFSVPGLKHLAAEAVGARSCVSIFKLAEGGFNKIFRLSMDNGSVVIARIPNPNVGPAFKVMASEVATMDFARNVIGIPVPKVLAWDGGKSNSVESEYVLMEEAKGTQLEMIWSDMDLDEKFKVVDDVVAIQQKLQSVAFSRFGHCKYRPECSANDTIQLREPLSDQMHRKAAPMSKFMVTCPRQPGRLQEISL</sequence>
<evidence type="ECO:0000313" key="2">
    <source>
        <dbReference type="Proteomes" id="UP001281147"/>
    </source>
</evidence>
<dbReference type="EMBL" id="JAUTXU010000082">
    <property type="protein sequence ID" value="KAK3710721.1"/>
    <property type="molecule type" value="Genomic_DNA"/>
</dbReference>
<keyword evidence="2" id="KW-1185">Reference proteome</keyword>
<proteinExistence type="predicted"/>
<evidence type="ECO:0000313" key="1">
    <source>
        <dbReference type="EMBL" id="KAK3710721.1"/>
    </source>
</evidence>
<organism evidence="1 2">
    <name type="scientific">Vermiconidia calcicola</name>
    <dbReference type="NCBI Taxonomy" id="1690605"/>
    <lineage>
        <taxon>Eukaryota</taxon>
        <taxon>Fungi</taxon>
        <taxon>Dikarya</taxon>
        <taxon>Ascomycota</taxon>
        <taxon>Pezizomycotina</taxon>
        <taxon>Dothideomycetes</taxon>
        <taxon>Dothideomycetidae</taxon>
        <taxon>Mycosphaerellales</taxon>
        <taxon>Extremaceae</taxon>
        <taxon>Vermiconidia</taxon>
    </lineage>
</organism>
<dbReference type="Proteomes" id="UP001281147">
    <property type="component" value="Unassembled WGS sequence"/>
</dbReference>
<name>A0ACC3N6E2_9PEZI</name>